<evidence type="ECO:0000259" key="13">
    <source>
        <dbReference type="PROSITE" id="PS50102"/>
    </source>
</evidence>
<evidence type="ECO:0000256" key="12">
    <source>
        <dbReference type="SAM" id="MobiDB-lite"/>
    </source>
</evidence>
<dbReference type="Pfam" id="PF21459">
    <property type="entry name" value="INI1_DNA-bd"/>
    <property type="match status" value="1"/>
</dbReference>
<dbReference type="GO" id="GO:0003729">
    <property type="term" value="F:mRNA binding"/>
    <property type="evidence" value="ECO:0007669"/>
    <property type="project" value="InterPro"/>
</dbReference>
<evidence type="ECO:0000256" key="9">
    <source>
        <dbReference type="ARBA" id="ARBA00077711"/>
    </source>
</evidence>
<keyword evidence="5" id="KW-0810">Translation regulation</keyword>
<dbReference type="WBParaSite" id="EEL_0000487101-mRNA-1">
    <property type="protein sequence ID" value="EEL_0000487101-mRNA-1"/>
    <property type="gene ID" value="EEL_0000487101"/>
</dbReference>
<dbReference type="CDD" id="cd12324">
    <property type="entry name" value="RRM_RBM8"/>
    <property type="match status" value="1"/>
</dbReference>
<feature type="region of interest" description="Disordered" evidence="12">
    <location>
        <begin position="95"/>
        <end position="144"/>
    </location>
</feature>
<dbReference type="PANTHER" id="PTHR45894">
    <property type="entry name" value="RNA-BINDING PROTEIN 8A"/>
    <property type="match status" value="1"/>
</dbReference>
<dbReference type="GO" id="GO:0016607">
    <property type="term" value="C:nuclear speck"/>
    <property type="evidence" value="ECO:0007669"/>
    <property type="project" value="UniProtKB-SubCell"/>
</dbReference>
<dbReference type="GO" id="GO:0000228">
    <property type="term" value="C:nuclear chromosome"/>
    <property type="evidence" value="ECO:0007669"/>
    <property type="project" value="InterPro"/>
</dbReference>
<keyword evidence="14" id="KW-1185">Reference proteome</keyword>
<reference evidence="15" key="1">
    <citation type="submission" date="2017-02" db="UniProtKB">
        <authorList>
            <consortium name="WormBaseParasite"/>
        </authorList>
    </citation>
    <scope>IDENTIFICATION</scope>
</reference>
<dbReference type="GO" id="GO:0006338">
    <property type="term" value="P:chromatin remodeling"/>
    <property type="evidence" value="ECO:0007669"/>
    <property type="project" value="InterPro"/>
</dbReference>
<dbReference type="GO" id="GO:0008380">
    <property type="term" value="P:RNA splicing"/>
    <property type="evidence" value="ECO:0007669"/>
    <property type="project" value="UniProtKB-KW"/>
</dbReference>
<evidence type="ECO:0000256" key="2">
    <source>
        <dbReference type="ARBA" id="ARBA00022448"/>
    </source>
</evidence>
<dbReference type="PRINTS" id="PR01738">
    <property type="entry name" value="RNABINDINGM8"/>
</dbReference>
<dbReference type="Gene3D" id="3.30.70.330">
    <property type="match status" value="1"/>
</dbReference>
<evidence type="ECO:0000256" key="11">
    <source>
        <dbReference type="RuleBase" id="RU361239"/>
    </source>
</evidence>
<dbReference type="InterPro" id="IPR008111">
    <property type="entry name" value="RNA-bd_8"/>
</dbReference>
<keyword evidence="8 11" id="KW-0539">Nucleus</keyword>
<keyword evidence="2 11" id="KW-0813">Transport</keyword>
<dbReference type="STRING" id="1147741.A0A0R3RSN6"/>
<evidence type="ECO:0000256" key="5">
    <source>
        <dbReference type="ARBA" id="ARBA00022845"/>
    </source>
</evidence>
<dbReference type="InterPro" id="IPR000504">
    <property type="entry name" value="RRM_dom"/>
</dbReference>
<proteinExistence type="inferred from homology"/>
<dbReference type="Pfam" id="PF00076">
    <property type="entry name" value="RRM_1"/>
    <property type="match status" value="1"/>
</dbReference>
<protein>
    <recommendedName>
        <fullName evidence="9 11">RNA-binding protein 8A</fullName>
    </recommendedName>
</protein>
<comment type="subunit">
    <text evidence="11">Heterodimer with MAGOH. Part of the mRNA splicing-dependent exon junction complex (EJC) complex; the core complex contains CASC3, EIF4A3, MAGOH and RBM8A.</text>
</comment>
<evidence type="ECO:0000313" key="14">
    <source>
        <dbReference type="Proteomes" id="UP000050640"/>
    </source>
</evidence>
<dbReference type="PROSITE" id="PS50102">
    <property type="entry name" value="RRM"/>
    <property type="match status" value="1"/>
</dbReference>
<keyword evidence="6 10" id="KW-0694">RNA-binding</keyword>
<dbReference type="GO" id="GO:0006417">
    <property type="term" value="P:regulation of translation"/>
    <property type="evidence" value="ECO:0007669"/>
    <property type="project" value="UniProtKB-KW"/>
</dbReference>
<comment type="function">
    <text evidence="11">Core component of the splicing-dependent multiprotein exon junction complex (EJC) deposited at splice junctions on mRNAs.</text>
</comment>
<dbReference type="InterPro" id="IPR033744">
    <property type="entry name" value="RRM_RBM8"/>
</dbReference>
<dbReference type="SMART" id="SM00360">
    <property type="entry name" value="RRM"/>
    <property type="match status" value="1"/>
</dbReference>
<feature type="domain" description="RRM" evidence="13">
    <location>
        <begin position="452"/>
        <end position="530"/>
    </location>
</feature>
<dbReference type="InterPro" id="IPR012677">
    <property type="entry name" value="Nucleotide-bd_a/b_plait_sf"/>
</dbReference>
<evidence type="ECO:0000313" key="15">
    <source>
        <dbReference type="WBParaSite" id="EEL_0000487101-mRNA-1"/>
    </source>
</evidence>
<name>A0A0R3RSN6_9BILA</name>
<keyword evidence="4 11" id="KW-0507">mRNA processing</keyword>
<keyword evidence="7 11" id="KW-0508">mRNA splicing</keyword>
<dbReference type="Proteomes" id="UP000050640">
    <property type="component" value="Unplaced"/>
</dbReference>
<dbReference type="InterPro" id="IPR035979">
    <property type="entry name" value="RBD_domain_sf"/>
</dbReference>
<evidence type="ECO:0000256" key="4">
    <source>
        <dbReference type="ARBA" id="ARBA00022664"/>
    </source>
</evidence>
<dbReference type="InterPro" id="IPR048664">
    <property type="entry name" value="INI1_DNA-bd"/>
</dbReference>
<dbReference type="CDD" id="cd21086">
    <property type="entry name" value="WH_NTD_SMARCB1"/>
    <property type="match status" value="1"/>
</dbReference>
<dbReference type="InterPro" id="IPR006939">
    <property type="entry name" value="SNF5"/>
</dbReference>
<accession>A0A0R3RSN6</accession>
<dbReference type="FunFam" id="3.30.70.330:FF:000525">
    <property type="entry name" value="RNA-binding protein 8A"/>
    <property type="match status" value="1"/>
</dbReference>
<evidence type="ECO:0000256" key="7">
    <source>
        <dbReference type="ARBA" id="ARBA00023187"/>
    </source>
</evidence>
<dbReference type="GO" id="GO:0005737">
    <property type="term" value="C:cytoplasm"/>
    <property type="evidence" value="ECO:0007669"/>
    <property type="project" value="UniProtKB-SubCell"/>
</dbReference>
<evidence type="ECO:0000256" key="3">
    <source>
        <dbReference type="ARBA" id="ARBA00022490"/>
    </source>
</evidence>
<comment type="subcellular location">
    <subcellularLocation>
        <location evidence="11">Nucleus</location>
    </subcellularLocation>
    <subcellularLocation>
        <location evidence="11">Nucleus speckle</location>
    </subcellularLocation>
    <subcellularLocation>
        <location evidence="11">Cytoplasm</location>
    </subcellularLocation>
</comment>
<evidence type="ECO:0000256" key="10">
    <source>
        <dbReference type="PROSITE-ProRule" id="PRU00176"/>
    </source>
</evidence>
<feature type="compositionally biased region" description="Polar residues" evidence="12">
    <location>
        <begin position="113"/>
        <end position="124"/>
    </location>
</feature>
<dbReference type="GO" id="GO:0051028">
    <property type="term" value="P:mRNA transport"/>
    <property type="evidence" value="ECO:0007669"/>
    <property type="project" value="UniProtKB-KW"/>
</dbReference>
<comment type="similarity">
    <text evidence="1 11">Belongs to the RBM8A family.</text>
</comment>
<dbReference type="Pfam" id="PF04855">
    <property type="entry name" value="SNF5"/>
    <property type="match status" value="1"/>
</dbReference>
<dbReference type="GO" id="GO:0006397">
    <property type="term" value="P:mRNA processing"/>
    <property type="evidence" value="ECO:0007669"/>
    <property type="project" value="UniProtKB-KW"/>
</dbReference>
<keyword evidence="11" id="KW-0509">mRNA transport</keyword>
<evidence type="ECO:0000256" key="1">
    <source>
        <dbReference type="ARBA" id="ARBA00007987"/>
    </source>
</evidence>
<evidence type="ECO:0000256" key="8">
    <source>
        <dbReference type="ARBA" id="ARBA00023242"/>
    </source>
</evidence>
<feature type="compositionally biased region" description="Low complexity" evidence="12">
    <location>
        <begin position="100"/>
        <end position="112"/>
    </location>
</feature>
<dbReference type="AlphaFoldDB" id="A0A0R3RSN6"/>
<evidence type="ECO:0000256" key="6">
    <source>
        <dbReference type="ARBA" id="ARBA00022884"/>
    </source>
</evidence>
<dbReference type="SUPFAM" id="SSF54928">
    <property type="entry name" value="RNA-binding domain, RBD"/>
    <property type="match status" value="1"/>
</dbReference>
<keyword evidence="3 11" id="KW-0963">Cytoplasm</keyword>
<organism evidence="14 15">
    <name type="scientific">Elaeophora elaphi</name>
    <dbReference type="NCBI Taxonomy" id="1147741"/>
    <lineage>
        <taxon>Eukaryota</taxon>
        <taxon>Metazoa</taxon>
        <taxon>Ecdysozoa</taxon>
        <taxon>Nematoda</taxon>
        <taxon>Chromadorea</taxon>
        <taxon>Rhabditida</taxon>
        <taxon>Spirurina</taxon>
        <taxon>Spiruromorpha</taxon>
        <taxon>Filarioidea</taxon>
        <taxon>Onchocercidae</taxon>
        <taxon>Elaeophora</taxon>
    </lineage>
</organism>
<sequence>MPKMKFYGDRPQSFSIDDSGERYYIGAEVGQYMRYHRGSLYKRFPQLWKRMATLEEKRKMQEMACPSSFLNTNIMLVKACEVDEILMGNEEKYRAGGTGTASSGMSSGSTTALNGTPMKSTRSGTGPWLGQQVSSGSHHLESVPCSTPVAHARGHMKTRDFASSPDDLDMYKRILDNADQPEELIPIRLDMELEGVKLRDTFCYNRHEKLITPEILAETMCDDLDLPTGTFQNAIAQAIHQQIEAAGEAAPVDTALSDQRALLKLNIHVGNQSLVDQFEWDMSEEKNNPEWFASKLASELGLGGEFVAAISYSIRGQLSWNQKTYAYSESPLPTVDCPFRNPADADVWGPFLETLTDAEIEKKMRDQDRNTRRMRRLLFGMAAVAGDGIEVDDDMELDHADQVDDLKSRVTKKKGRGFGGETHADVTEYEGLENAGGTANNPNAPQRSVEGWIVFVTNVHEEAHEDDVYERFSEYGEIKNMNLNIDRRTGFLKGYALVEYETQKEALAAIEGLNGAELLGQTINVSWCFVRGSAQKKRRR</sequence>